<dbReference type="Proteomes" id="UP000375525">
    <property type="component" value="Unassembled WGS sequence"/>
</dbReference>
<gene>
    <name evidence="1" type="ORF">PS880_04288</name>
</gene>
<dbReference type="AlphaFoldDB" id="A0A5E7MYN9"/>
<dbReference type="EMBL" id="CABVIH010000023">
    <property type="protein sequence ID" value="VVP30014.1"/>
    <property type="molecule type" value="Genomic_DNA"/>
</dbReference>
<sequence>MDVEPTALELRNTQRPDRQIEIQLGMTATVNIEAGQHSTCPTYYAGLQNL</sequence>
<protein>
    <submittedName>
        <fullName evidence="1">Uncharacterized protein</fullName>
    </submittedName>
</protein>
<name>A0A5E7MYN9_PSEFL</name>
<proteinExistence type="predicted"/>
<evidence type="ECO:0000313" key="1">
    <source>
        <dbReference type="EMBL" id="VVP30014.1"/>
    </source>
</evidence>
<accession>A0A5E7MYN9</accession>
<reference evidence="1 2" key="1">
    <citation type="submission" date="2019-09" db="EMBL/GenBank/DDBJ databases">
        <authorList>
            <person name="Chandra G."/>
            <person name="Truman W A."/>
        </authorList>
    </citation>
    <scope>NUCLEOTIDE SEQUENCE [LARGE SCALE GENOMIC DNA]</scope>
    <source>
        <strain evidence="1">PS880</strain>
    </source>
</reference>
<evidence type="ECO:0000313" key="2">
    <source>
        <dbReference type="Proteomes" id="UP000375525"/>
    </source>
</evidence>
<organism evidence="1 2">
    <name type="scientific">Pseudomonas fluorescens</name>
    <dbReference type="NCBI Taxonomy" id="294"/>
    <lineage>
        <taxon>Bacteria</taxon>
        <taxon>Pseudomonadati</taxon>
        <taxon>Pseudomonadota</taxon>
        <taxon>Gammaproteobacteria</taxon>
        <taxon>Pseudomonadales</taxon>
        <taxon>Pseudomonadaceae</taxon>
        <taxon>Pseudomonas</taxon>
    </lineage>
</organism>